<dbReference type="Gene3D" id="3.40.50.300">
    <property type="entry name" value="P-loop containing nucleotide triphosphate hydrolases"/>
    <property type="match status" value="1"/>
</dbReference>
<feature type="domain" description="AAA" evidence="1">
    <location>
        <begin position="2"/>
        <end position="186"/>
    </location>
</feature>
<dbReference type="SUPFAM" id="SSF52540">
    <property type="entry name" value="P-loop containing nucleoside triphosphate hydrolases"/>
    <property type="match status" value="1"/>
</dbReference>
<dbReference type="Pfam" id="PF13614">
    <property type="entry name" value="AAA_31"/>
    <property type="match status" value="1"/>
</dbReference>
<organism evidence="2 3">
    <name type="scientific">Halococcus thailandensis JCM 13552</name>
    <dbReference type="NCBI Taxonomy" id="1227457"/>
    <lineage>
        <taxon>Archaea</taxon>
        <taxon>Methanobacteriati</taxon>
        <taxon>Methanobacteriota</taxon>
        <taxon>Stenosarchaea group</taxon>
        <taxon>Halobacteria</taxon>
        <taxon>Halobacteriales</taxon>
        <taxon>Halococcaceae</taxon>
        <taxon>Halococcus</taxon>
    </lineage>
</organism>
<dbReference type="EMBL" id="AOMF01000186">
    <property type="protein sequence ID" value="EMA48693.1"/>
    <property type="molecule type" value="Genomic_DNA"/>
</dbReference>
<keyword evidence="3" id="KW-1185">Reference proteome</keyword>
<accession>M0MTM3</accession>
<dbReference type="AlphaFoldDB" id="M0MTM3"/>
<proteinExistence type="predicted"/>
<sequence>MDKGGTGKTTTLAHLGVVFENELDYETVLIDLAGKQGDLAKHFGVWEQVEVAVANDDDWPNIATTFQEKWGQVARLQDESTGDPLADMILSLDEGPDLIPTSEELDGIDSMLNTVDDPGERYARLDAFLTEYVDERYDVILIDAAGSSSNITMNALRAAGHVVALSKPAPFDEGQARKLRTDLKSMVEQQTLETDLTMVMLNELDGNTIAGREFLQRFEAEFGPAMAPQQIPSTQDIINAQMRGTTLFELEDPLATAERAMDAYRANATELARRFETCDWMTETDSSTVESDISTEVN</sequence>
<name>M0MTM3_9EURY</name>
<dbReference type="PATRIC" id="fig|1227457.3.peg.3906"/>
<dbReference type="InterPro" id="IPR025669">
    <property type="entry name" value="AAA_dom"/>
</dbReference>
<evidence type="ECO:0000313" key="3">
    <source>
        <dbReference type="Proteomes" id="UP000011680"/>
    </source>
</evidence>
<dbReference type="eggNOG" id="arCOG00586">
    <property type="taxonomic scope" value="Archaea"/>
</dbReference>
<evidence type="ECO:0000313" key="2">
    <source>
        <dbReference type="EMBL" id="EMA48693.1"/>
    </source>
</evidence>
<protein>
    <submittedName>
        <fullName evidence="2">Chromosome partitioning protein ParA</fullName>
    </submittedName>
</protein>
<dbReference type="InterPro" id="IPR027417">
    <property type="entry name" value="P-loop_NTPase"/>
</dbReference>
<gene>
    <name evidence="2" type="ORF">C451_20033</name>
</gene>
<comment type="caution">
    <text evidence="2">The sequence shown here is derived from an EMBL/GenBank/DDBJ whole genome shotgun (WGS) entry which is preliminary data.</text>
</comment>
<dbReference type="Proteomes" id="UP000011680">
    <property type="component" value="Unassembled WGS sequence"/>
</dbReference>
<dbReference type="PANTHER" id="PTHR13696:SF99">
    <property type="entry name" value="COBYRINIC ACID AC-DIAMIDE SYNTHASE"/>
    <property type="match status" value="1"/>
</dbReference>
<dbReference type="STRING" id="1227457.C451_20033"/>
<evidence type="ECO:0000259" key="1">
    <source>
        <dbReference type="Pfam" id="PF13614"/>
    </source>
</evidence>
<dbReference type="InterPro" id="IPR050678">
    <property type="entry name" value="DNA_Partitioning_ATPase"/>
</dbReference>
<dbReference type="PANTHER" id="PTHR13696">
    <property type="entry name" value="P-LOOP CONTAINING NUCLEOSIDE TRIPHOSPHATE HYDROLASE"/>
    <property type="match status" value="1"/>
</dbReference>
<reference evidence="2 3" key="1">
    <citation type="journal article" date="2014" name="PLoS Genet.">
        <title>Phylogenetically driven sequencing of extremely halophilic archaea reveals strategies for static and dynamic osmo-response.</title>
        <authorList>
            <person name="Becker E.A."/>
            <person name="Seitzer P.M."/>
            <person name="Tritt A."/>
            <person name="Larsen D."/>
            <person name="Krusor M."/>
            <person name="Yao A.I."/>
            <person name="Wu D."/>
            <person name="Madern D."/>
            <person name="Eisen J.A."/>
            <person name="Darling A.E."/>
            <person name="Facciotti M.T."/>
        </authorList>
    </citation>
    <scope>NUCLEOTIDE SEQUENCE [LARGE SCALE GENOMIC DNA]</scope>
    <source>
        <strain evidence="2 3">JCM 13552</strain>
    </source>
</reference>